<dbReference type="AlphaFoldDB" id="A0A7R9B7U9"/>
<proteinExistence type="predicted"/>
<gene>
    <name evidence="1" type="ORF">TSIB3V08_LOCUS11789</name>
</gene>
<organism evidence="1">
    <name type="scientific">Timema shepardi</name>
    <name type="common">Walking stick</name>
    <dbReference type="NCBI Taxonomy" id="629360"/>
    <lineage>
        <taxon>Eukaryota</taxon>
        <taxon>Metazoa</taxon>
        <taxon>Ecdysozoa</taxon>
        <taxon>Arthropoda</taxon>
        <taxon>Hexapoda</taxon>
        <taxon>Insecta</taxon>
        <taxon>Pterygota</taxon>
        <taxon>Neoptera</taxon>
        <taxon>Polyneoptera</taxon>
        <taxon>Phasmatodea</taxon>
        <taxon>Timematodea</taxon>
        <taxon>Timematoidea</taxon>
        <taxon>Timematidae</taxon>
        <taxon>Timema</taxon>
    </lineage>
</organism>
<dbReference type="SUPFAM" id="SSF56672">
    <property type="entry name" value="DNA/RNA polymerases"/>
    <property type="match status" value="1"/>
</dbReference>
<evidence type="ECO:0008006" key="2">
    <source>
        <dbReference type="Google" id="ProtNLM"/>
    </source>
</evidence>
<dbReference type="GO" id="GO:0071897">
    <property type="term" value="P:DNA biosynthetic process"/>
    <property type="evidence" value="ECO:0007669"/>
    <property type="project" value="UniProtKB-ARBA"/>
</dbReference>
<evidence type="ECO:0000313" key="1">
    <source>
        <dbReference type="EMBL" id="CAD7267784.1"/>
    </source>
</evidence>
<dbReference type="InterPro" id="IPR051320">
    <property type="entry name" value="Viral_Replic_Matur_Polypro"/>
</dbReference>
<name>A0A7R9B7U9_TIMSH</name>
<dbReference type="EMBL" id="OC010388">
    <property type="protein sequence ID" value="CAD7267784.1"/>
    <property type="molecule type" value="Genomic_DNA"/>
</dbReference>
<dbReference type="PANTHER" id="PTHR33064">
    <property type="entry name" value="POL PROTEIN"/>
    <property type="match status" value="1"/>
</dbReference>
<dbReference type="InterPro" id="IPR043502">
    <property type="entry name" value="DNA/RNA_pol_sf"/>
</dbReference>
<protein>
    <recommendedName>
        <fullName evidence="2">Gag-pol polyprotein</fullName>
    </recommendedName>
</protein>
<sequence length="279" mass="30444">MWALPVSDWKGEELILTSPGIWPEPDHPTLRGARSCASCDLSHVCNKSTVVQVLGAVRPVISPMFAIKALLFRTCDLSHVCNKSTVVQVLGAVRPVTSPMLVVSAVTDSVGRAHSRGSVAPSPPKPGIWTPVVSISVGVDKCFGLFDTGASHSFVCEGFLQNLIGPYSCALPKMGIFRNLILDLERKGVVRSSKSPHASPALIIHRKGQGHRIVVDYRKLCDHPMPRIESSFLYLIGAKYYSLIDLNSSFLQRALSESSKKYTAFINSWRITCAMLKPS</sequence>
<dbReference type="Gene3D" id="3.10.10.10">
    <property type="entry name" value="HIV Type 1 Reverse Transcriptase, subunit A, domain 1"/>
    <property type="match status" value="1"/>
</dbReference>
<accession>A0A7R9B7U9</accession>
<dbReference type="PANTHER" id="PTHR33064:SF37">
    <property type="entry name" value="RIBONUCLEASE H"/>
    <property type="match status" value="1"/>
</dbReference>
<reference evidence="1" key="1">
    <citation type="submission" date="2020-11" db="EMBL/GenBank/DDBJ databases">
        <authorList>
            <person name="Tran Van P."/>
        </authorList>
    </citation>
    <scope>NUCLEOTIDE SEQUENCE</scope>
</reference>